<dbReference type="EMBL" id="AOID01000048">
    <property type="protein sequence ID" value="ELY64932.1"/>
    <property type="molecule type" value="Genomic_DNA"/>
</dbReference>
<proteinExistence type="predicted"/>
<evidence type="ECO:0000256" key="1">
    <source>
        <dbReference type="SAM" id="Phobius"/>
    </source>
</evidence>
<dbReference type="Proteomes" id="UP000011632">
    <property type="component" value="Unassembled WGS sequence"/>
</dbReference>
<dbReference type="STRING" id="1227496.C489_15996"/>
<sequence length="48" mass="5372">MYIDLHQKVVASVIGVLFVVGAFVLATWWLALVVFFVMAPFFLKVLTA</sequence>
<dbReference type="PATRIC" id="fig|1227496.3.peg.3223"/>
<name>L9XTQ6_9EURY</name>
<keyword evidence="1" id="KW-1133">Transmembrane helix</keyword>
<protein>
    <submittedName>
        <fullName evidence="2">Uncharacterized protein</fullName>
    </submittedName>
</protein>
<dbReference type="RefSeq" id="WP_006432291.1">
    <property type="nucleotide sequence ID" value="NZ_AOID01000048.1"/>
</dbReference>
<gene>
    <name evidence="2" type="ORF">C489_15996</name>
</gene>
<keyword evidence="1" id="KW-0472">Membrane</keyword>
<organism evidence="2 3">
    <name type="scientific">Natrinema versiforme JCM 10478</name>
    <dbReference type="NCBI Taxonomy" id="1227496"/>
    <lineage>
        <taxon>Archaea</taxon>
        <taxon>Methanobacteriati</taxon>
        <taxon>Methanobacteriota</taxon>
        <taxon>Stenosarchaea group</taxon>
        <taxon>Halobacteria</taxon>
        <taxon>Halobacteriales</taxon>
        <taxon>Natrialbaceae</taxon>
        <taxon>Natrinema</taxon>
    </lineage>
</organism>
<reference evidence="2 3" key="1">
    <citation type="journal article" date="2014" name="PLoS Genet.">
        <title>Phylogenetically driven sequencing of extremely halophilic archaea reveals strategies for static and dynamic osmo-response.</title>
        <authorList>
            <person name="Becker E.A."/>
            <person name="Seitzer P.M."/>
            <person name="Tritt A."/>
            <person name="Larsen D."/>
            <person name="Krusor M."/>
            <person name="Yao A.I."/>
            <person name="Wu D."/>
            <person name="Madern D."/>
            <person name="Eisen J.A."/>
            <person name="Darling A.E."/>
            <person name="Facciotti M.T."/>
        </authorList>
    </citation>
    <scope>NUCLEOTIDE SEQUENCE [LARGE SCALE GENOMIC DNA]</scope>
    <source>
        <strain evidence="2 3">JCM 10478</strain>
    </source>
</reference>
<evidence type="ECO:0000313" key="2">
    <source>
        <dbReference type="EMBL" id="ELY64932.1"/>
    </source>
</evidence>
<comment type="caution">
    <text evidence="2">The sequence shown here is derived from an EMBL/GenBank/DDBJ whole genome shotgun (WGS) entry which is preliminary data.</text>
</comment>
<evidence type="ECO:0000313" key="3">
    <source>
        <dbReference type="Proteomes" id="UP000011632"/>
    </source>
</evidence>
<dbReference type="AlphaFoldDB" id="L9XTQ6"/>
<accession>L9XTQ6</accession>
<feature type="transmembrane region" description="Helical" evidence="1">
    <location>
        <begin position="12"/>
        <end position="43"/>
    </location>
</feature>
<keyword evidence="3" id="KW-1185">Reference proteome</keyword>
<keyword evidence="1" id="KW-0812">Transmembrane</keyword>